<dbReference type="EMBL" id="CP001940">
    <property type="protein sequence ID" value="ADH85204.1"/>
    <property type="molecule type" value="Genomic_DNA"/>
</dbReference>
<dbReference type="PANTHER" id="PTHR43674:SF2">
    <property type="entry name" value="BETA-UREIDOPROPIONASE"/>
    <property type="match status" value="1"/>
</dbReference>
<dbReference type="SUPFAM" id="SSF56317">
    <property type="entry name" value="Carbon-nitrogen hydrolase"/>
    <property type="match status" value="1"/>
</dbReference>
<keyword evidence="1" id="KW-0378">Hydrolase</keyword>
<reference evidence="4" key="1">
    <citation type="submission" date="2010-02" db="EMBL/GenBank/DDBJ databases">
        <title>Complete sequence of Desulfurivibrio alkaliphilus AHT2.</title>
        <authorList>
            <consortium name="US DOE Joint Genome Institute"/>
            <person name="Pitluck S."/>
            <person name="Chertkov O."/>
            <person name="Detter J.C."/>
            <person name="Han C."/>
            <person name="Tapia R."/>
            <person name="Larimer F."/>
            <person name="Land M."/>
            <person name="Hauser L."/>
            <person name="Kyrpides N."/>
            <person name="Mikhailova N."/>
            <person name="Sorokin D.Y."/>
            <person name="Muyzer G."/>
            <person name="Woyke T."/>
        </authorList>
    </citation>
    <scope>NUCLEOTIDE SEQUENCE [LARGE SCALE GENOMIC DNA]</scope>
    <source>
        <strain evidence="4">DSM 19089 / UNIQEM U267 / AHT2</strain>
    </source>
</reference>
<dbReference type="Proteomes" id="UP000001508">
    <property type="component" value="Chromosome"/>
</dbReference>
<dbReference type="Pfam" id="PF00795">
    <property type="entry name" value="CN_hydrolase"/>
    <property type="match status" value="1"/>
</dbReference>
<name>D6Z0H5_DESAT</name>
<protein>
    <submittedName>
        <fullName evidence="3">Nitrilase/cyanide hydratase and apolipoprotein N-acyltransferase</fullName>
    </submittedName>
</protein>
<dbReference type="InParanoid" id="D6Z0H5"/>
<accession>D6Z0H5</accession>
<dbReference type="STRING" id="589865.DaAHT2_0498"/>
<dbReference type="PANTHER" id="PTHR43674">
    <property type="entry name" value="NITRILASE C965.09-RELATED"/>
    <property type="match status" value="1"/>
</dbReference>
<dbReference type="KEGG" id="dak:DaAHT2_0498"/>
<keyword evidence="3" id="KW-0808">Transferase</keyword>
<organism evidence="3 4">
    <name type="scientific">Desulfurivibrio alkaliphilus (strain DSM 19089 / UNIQEM U267 / AHT2)</name>
    <dbReference type="NCBI Taxonomy" id="589865"/>
    <lineage>
        <taxon>Bacteria</taxon>
        <taxon>Pseudomonadati</taxon>
        <taxon>Thermodesulfobacteriota</taxon>
        <taxon>Desulfobulbia</taxon>
        <taxon>Desulfobulbales</taxon>
        <taxon>Desulfobulbaceae</taxon>
        <taxon>Desulfurivibrio</taxon>
    </lineage>
</organism>
<evidence type="ECO:0000259" key="2">
    <source>
        <dbReference type="PROSITE" id="PS50263"/>
    </source>
</evidence>
<evidence type="ECO:0000256" key="1">
    <source>
        <dbReference type="ARBA" id="ARBA00022801"/>
    </source>
</evidence>
<sequence>MLRLIERVFSDCEDCPSVLLANMHITSDVELNLKRMEEVVQQAHTHGANILIFPELCVTGYVWEDQGRGEVEELLAAGENSRIAPTLKRIRDGLRDDGKGLEYVFFNNVRRKDDGLYNSTFILHHSLDYNREEFIYDKIFLPPLEQLYFKQGTDRRLTIETKWGSLGFLTCYDLCFVEMARKYALKDKVDAIVTMAHWRSEAVREYDRMNIMTDHYYGYLWNLMNSSKAAYNQVWSLAANAVGPHQVTGDYFWGGSGVWAPSGMKLIQASNITAELILVRNLDLRGQRRKEQDDFDYQIDFARFFKPIEEEGSCPQQLPLKS</sequence>
<keyword evidence="4" id="KW-1185">Reference proteome</keyword>
<dbReference type="InterPro" id="IPR050345">
    <property type="entry name" value="Aliph_Amidase/BUP"/>
</dbReference>
<proteinExistence type="predicted"/>
<dbReference type="AlphaFoldDB" id="D6Z0H5"/>
<dbReference type="HOGENOM" id="CLU_871057_0_0_7"/>
<dbReference type="Gene3D" id="3.60.110.10">
    <property type="entry name" value="Carbon-nitrogen hydrolase"/>
    <property type="match status" value="1"/>
</dbReference>
<dbReference type="CDD" id="cd07197">
    <property type="entry name" value="nitrilase"/>
    <property type="match status" value="1"/>
</dbReference>
<gene>
    <name evidence="3" type="ordered locus">DaAHT2_0498</name>
</gene>
<evidence type="ECO:0000313" key="4">
    <source>
        <dbReference type="Proteomes" id="UP000001508"/>
    </source>
</evidence>
<dbReference type="GO" id="GO:0016811">
    <property type="term" value="F:hydrolase activity, acting on carbon-nitrogen (but not peptide) bonds, in linear amides"/>
    <property type="evidence" value="ECO:0007669"/>
    <property type="project" value="TreeGrafter"/>
</dbReference>
<keyword evidence="3" id="KW-0012">Acyltransferase</keyword>
<dbReference type="InterPro" id="IPR036526">
    <property type="entry name" value="C-N_Hydrolase_sf"/>
</dbReference>
<evidence type="ECO:0000313" key="3">
    <source>
        <dbReference type="EMBL" id="ADH85204.1"/>
    </source>
</evidence>
<dbReference type="PROSITE" id="PS50263">
    <property type="entry name" value="CN_HYDROLASE"/>
    <property type="match status" value="1"/>
</dbReference>
<dbReference type="OrthoDB" id="9799210at2"/>
<feature type="domain" description="CN hydrolase" evidence="2">
    <location>
        <begin position="16"/>
        <end position="284"/>
    </location>
</feature>
<keyword evidence="3" id="KW-0449">Lipoprotein</keyword>
<dbReference type="InterPro" id="IPR003010">
    <property type="entry name" value="C-N_Hydrolase"/>
</dbReference>
<dbReference type="eggNOG" id="COG0388">
    <property type="taxonomic scope" value="Bacteria"/>
</dbReference>
<dbReference type="GO" id="GO:0016746">
    <property type="term" value="F:acyltransferase activity"/>
    <property type="evidence" value="ECO:0007669"/>
    <property type="project" value="UniProtKB-KW"/>
</dbReference>
<dbReference type="RefSeq" id="WP_013162735.1">
    <property type="nucleotide sequence ID" value="NC_014216.1"/>
</dbReference>